<evidence type="ECO:0000259" key="6">
    <source>
        <dbReference type="Pfam" id="PF05485"/>
    </source>
</evidence>
<dbReference type="SUPFAM" id="SSF57716">
    <property type="entry name" value="Glucocorticoid receptor-like (DNA-binding domain)"/>
    <property type="match status" value="1"/>
</dbReference>
<keyword evidence="2" id="KW-0863">Zinc-finger</keyword>
<evidence type="ECO:0000256" key="1">
    <source>
        <dbReference type="ARBA" id="ARBA00022723"/>
    </source>
</evidence>
<feature type="compositionally biased region" description="Basic and acidic residues" evidence="5">
    <location>
        <begin position="72"/>
        <end position="81"/>
    </location>
</feature>
<dbReference type="AlphaFoldDB" id="A0A9D4GFF1"/>
<accession>A0A9D4GFF1</accession>
<protein>
    <recommendedName>
        <fullName evidence="6">THAP-type domain-containing protein</fullName>
    </recommendedName>
</protein>
<keyword evidence="1" id="KW-0479">Metal-binding</keyword>
<name>A0A9D4GFF1_DREPO</name>
<organism evidence="7 8">
    <name type="scientific">Dreissena polymorpha</name>
    <name type="common">Zebra mussel</name>
    <name type="synonym">Mytilus polymorpha</name>
    <dbReference type="NCBI Taxonomy" id="45954"/>
    <lineage>
        <taxon>Eukaryota</taxon>
        <taxon>Metazoa</taxon>
        <taxon>Spiralia</taxon>
        <taxon>Lophotrochozoa</taxon>
        <taxon>Mollusca</taxon>
        <taxon>Bivalvia</taxon>
        <taxon>Autobranchia</taxon>
        <taxon>Heteroconchia</taxon>
        <taxon>Euheterodonta</taxon>
        <taxon>Imparidentia</taxon>
        <taxon>Neoheterodontei</taxon>
        <taxon>Myida</taxon>
        <taxon>Dreissenoidea</taxon>
        <taxon>Dreissenidae</taxon>
        <taxon>Dreissena</taxon>
    </lineage>
</organism>
<dbReference type="Pfam" id="PF05485">
    <property type="entry name" value="THAP"/>
    <property type="match status" value="1"/>
</dbReference>
<evidence type="ECO:0000313" key="7">
    <source>
        <dbReference type="EMBL" id="KAH3813990.1"/>
    </source>
</evidence>
<dbReference type="GO" id="GO:0003677">
    <property type="term" value="F:DNA binding"/>
    <property type="evidence" value="ECO:0007669"/>
    <property type="project" value="UniProtKB-KW"/>
</dbReference>
<reference evidence="7" key="1">
    <citation type="journal article" date="2019" name="bioRxiv">
        <title>The Genome of the Zebra Mussel, Dreissena polymorpha: A Resource for Invasive Species Research.</title>
        <authorList>
            <person name="McCartney M.A."/>
            <person name="Auch B."/>
            <person name="Kono T."/>
            <person name="Mallez S."/>
            <person name="Zhang Y."/>
            <person name="Obille A."/>
            <person name="Becker A."/>
            <person name="Abrahante J.E."/>
            <person name="Garbe J."/>
            <person name="Badalamenti J.P."/>
            <person name="Herman A."/>
            <person name="Mangelson H."/>
            <person name="Liachko I."/>
            <person name="Sullivan S."/>
            <person name="Sone E.D."/>
            <person name="Koren S."/>
            <person name="Silverstein K.A.T."/>
            <person name="Beckman K.B."/>
            <person name="Gohl D.M."/>
        </authorList>
    </citation>
    <scope>NUCLEOTIDE SEQUENCE</scope>
    <source>
        <strain evidence="7">Duluth1</strain>
        <tissue evidence="7">Whole animal</tissue>
    </source>
</reference>
<evidence type="ECO:0000256" key="4">
    <source>
        <dbReference type="ARBA" id="ARBA00023125"/>
    </source>
</evidence>
<comment type="caution">
    <text evidence="7">The sequence shown here is derived from an EMBL/GenBank/DDBJ whole genome shotgun (WGS) entry which is preliminary data.</text>
</comment>
<proteinExistence type="predicted"/>
<keyword evidence="8" id="KW-1185">Reference proteome</keyword>
<dbReference type="GO" id="GO:0008270">
    <property type="term" value="F:zinc ion binding"/>
    <property type="evidence" value="ECO:0007669"/>
    <property type="project" value="UniProtKB-KW"/>
</dbReference>
<evidence type="ECO:0000256" key="2">
    <source>
        <dbReference type="ARBA" id="ARBA00022771"/>
    </source>
</evidence>
<evidence type="ECO:0000256" key="3">
    <source>
        <dbReference type="ARBA" id="ARBA00022833"/>
    </source>
</evidence>
<feature type="domain" description="THAP-type" evidence="6">
    <location>
        <begin position="8"/>
        <end position="45"/>
    </location>
</feature>
<keyword evidence="4" id="KW-0238">DNA-binding</keyword>
<reference evidence="7" key="2">
    <citation type="submission" date="2020-11" db="EMBL/GenBank/DDBJ databases">
        <authorList>
            <person name="McCartney M.A."/>
            <person name="Auch B."/>
            <person name="Kono T."/>
            <person name="Mallez S."/>
            <person name="Becker A."/>
            <person name="Gohl D.M."/>
            <person name="Silverstein K.A.T."/>
            <person name="Koren S."/>
            <person name="Bechman K.B."/>
            <person name="Herman A."/>
            <person name="Abrahante J.E."/>
            <person name="Garbe J."/>
        </authorList>
    </citation>
    <scope>NUCLEOTIDE SEQUENCE</scope>
    <source>
        <strain evidence="7">Duluth1</strain>
        <tissue evidence="7">Whole animal</tissue>
    </source>
</reference>
<feature type="region of interest" description="Disordered" evidence="5">
    <location>
        <begin position="56"/>
        <end position="81"/>
    </location>
</feature>
<keyword evidence="3" id="KW-0862">Zinc</keyword>
<gene>
    <name evidence="7" type="ORF">DPMN_142466</name>
</gene>
<dbReference type="Proteomes" id="UP000828390">
    <property type="component" value="Unassembled WGS sequence"/>
</dbReference>
<dbReference type="InterPro" id="IPR006612">
    <property type="entry name" value="THAP_Znf"/>
</dbReference>
<evidence type="ECO:0000256" key="5">
    <source>
        <dbReference type="SAM" id="MobiDB-lite"/>
    </source>
</evidence>
<sequence>MRRKPVRKINRCAVVCLLHFEPDCLEEFGFSKRWYLKPGAIPTKFDCWKDKPHLYKPKTPRRENALQQRRANKTDRKDDNE</sequence>
<evidence type="ECO:0000313" key="8">
    <source>
        <dbReference type="Proteomes" id="UP000828390"/>
    </source>
</evidence>
<dbReference type="EMBL" id="JAIWYP010000006">
    <property type="protein sequence ID" value="KAH3813990.1"/>
    <property type="molecule type" value="Genomic_DNA"/>
</dbReference>